<dbReference type="Pfam" id="PF03932">
    <property type="entry name" value="CutC"/>
    <property type="match status" value="1"/>
</dbReference>
<dbReference type="PANTHER" id="PTHR12598">
    <property type="entry name" value="COPPER HOMEOSTASIS PROTEIN CUTC"/>
    <property type="match status" value="1"/>
</dbReference>
<proteinExistence type="inferred from homology"/>
<name>A0A9D2SEQ8_9FIRM</name>
<dbReference type="GO" id="GO:0005737">
    <property type="term" value="C:cytoplasm"/>
    <property type="evidence" value="ECO:0007669"/>
    <property type="project" value="UniProtKB-SubCell"/>
</dbReference>
<dbReference type="HAMAP" id="MF_00795">
    <property type="entry name" value="CutC"/>
    <property type="match status" value="1"/>
</dbReference>
<evidence type="ECO:0000313" key="3">
    <source>
        <dbReference type="EMBL" id="HJB97006.1"/>
    </source>
</evidence>
<dbReference type="GO" id="GO:0005507">
    <property type="term" value="F:copper ion binding"/>
    <property type="evidence" value="ECO:0007669"/>
    <property type="project" value="TreeGrafter"/>
</dbReference>
<dbReference type="Proteomes" id="UP000826793">
    <property type="component" value="Unassembled WGS sequence"/>
</dbReference>
<accession>A0A9D2SEQ8</accession>
<dbReference type="SUPFAM" id="SSF110395">
    <property type="entry name" value="CutC-like"/>
    <property type="match status" value="1"/>
</dbReference>
<keyword evidence="2" id="KW-0963">Cytoplasm</keyword>
<evidence type="ECO:0000256" key="2">
    <source>
        <dbReference type="HAMAP-Rule" id="MF_00795"/>
    </source>
</evidence>
<evidence type="ECO:0000256" key="1">
    <source>
        <dbReference type="ARBA" id="ARBA00007768"/>
    </source>
</evidence>
<reference evidence="3" key="1">
    <citation type="journal article" date="2021" name="PeerJ">
        <title>Extensive microbial diversity within the chicken gut microbiome revealed by metagenomics and culture.</title>
        <authorList>
            <person name="Gilroy R."/>
            <person name="Ravi A."/>
            <person name="Getino M."/>
            <person name="Pursley I."/>
            <person name="Horton D.L."/>
            <person name="Alikhan N.F."/>
            <person name="Baker D."/>
            <person name="Gharbi K."/>
            <person name="Hall N."/>
            <person name="Watson M."/>
            <person name="Adriaenssens E.M."/>
            <person name="Foster-Nyarko E."/>
            <person name="Jarju S."/>
            <person name="Secka A."/>
            <person name="Antonio M."/>
            <person name="Oren A."/>
            <person name="Chaudhuri R.R."/>
            <person name="La Ragione R."/>
            <person name="Hildebrand F."/>
            <person name="Pallen M.J."/>
        </authorList>
    </citation>
    <scope>NUCLEOTIDE SEQUENCE</scope>
    <source>
        <strain evidence="3">CHK185-1770</strain>
    </source>
</reference>
<gene>
    <name evidence="2" type="primary">cutC</name>
    <name evidence="3" type="ORF">H9710_00300</name>
</gene>
<dbReference type="Gene3D" id="3.20.20.380">
    <property type="entry name" value="Copper homeostasis (CutC) domain"/>
    <property type="match status" value="1"/>
</dbReference>
<protein>
    <recommendedName>
        <fullName evidence="2">PF03932 family protein CutC</fullName>
    </recommendedName>
</protein>
<dbReference type="InterPro" id="IPR005627">
    <property type="entry name" value="CutC-like"/>
</dbReference>
<dbReference type="InterPro" id="IPR036822">
    <property type="entry name" value="CutC-like_dom_sf"/>
</dbReference>
<comment type="similarity">
    <text evidence="1 2">Belongs to the CutC family.</text>
</comment>
<dbReference type="AlphaFoldDB" id="A0A9D2SEQ8"/>
<reference evidence="3" key="2">
    <citation type="submission" date="2021-04" db="EMBL/GenBank/DDBJ databases">
        <authorList>
            <person name="Gilroy R."/>
        </authorList>
    </citation>
    <scope>NUCLEOTIDE SEQUENCE</scope>
    <source>
        <strain evidence="3">CHK185-1770</strain>
    </source>
</reference>
<comment type="subcellular location">
    <subcellularLocation>
        <location evidence="2">Cytoplasm</location>
    </subcellularLocation>
</comment>
<comment type="caution">
    <text evidence="3">The sequence shown here is derived from an EMBL/GenBank/DDBJ whole genome shotgun (WGS) entry which is preliminary data.</text>
</comment>
<comment type="caution">
    <text evidence="2">Once thought to be involved in copper homeostasis, experiments in E.coli have shown this is not the case.</text>
</comment>
<dbReference type="PANTHER" id="PTHR12598:SF0">
    <property type="entry name" value="COPPER HOMEOSTASIS PROTEIN CUTC HOMOLOG"/>
    <property type="match status" value="1"/>
</dbReference>
<dbReference type="EMBL" id="DWXG01000003">
    <property type="protein sequence ID" value="HJB97006.1"/>
    <property type="molecule type" value="Genomic_DNA"/>
</dbReference>
<sequence>MNEPFVLEVCVDSLESALQAKEGGATRLELCANLPIGGTTPALSLVRRVKAETGLPVHTLLRPRFGDFLYTPEELKLLEEDAAALLEQGADALVSGFLTPEGDLDLPVLERFVKLAHRAGKKFTLHRAFDLCRDPFAALEQCRALGVDAILTSGQQNSCLEGLPLLQQLWDLRAEVELLLGAGIQASTIRQVRQVLPQARAFHMSGKKVVESGMRYRKEGVSMGLPSLSEYEIWRTDREAVRAARKELTGI</sequence>
<organism evidence="3 4">
    <name type="scientific">Candidatus Acutalibacter pullicola</name>
    <dbReference type="NCBI Taxonomy" id="2838417"/>
    <lineage>
        <taxon>Bacteria</taxon>
        <taxon>Bacillati</taxon>
        <taxon>Bacillota</taxon>
        <taxon>Clostridia</taxon>
        <taxon>Eubacteriales</taxon>
        <taxon>Acutalibacteraceae</taxon>
        <taxon>Acutalibacter</taxon>
    </lineage>
</organism>
<evidence type="ECO:0000313" key="4">
    <source>
        <dbReference type="Proteomes" id="UP000826793"/>
    </source>
</evidence>